<keyword evidence="2" id="KW-1185">Reference proteome</keyword>
<reference evidence="2" key="1">
    <citation type="submission" date="2017-01" db="EMBL/GenBank/DDBJ databases">
        <authorList>
            <person name="Varghese N."/>
            <person name="Submissions S."/>
        </authorList>
    </citation>
    <scope>NUCLEOTIDE SEQUENCE [LARGE SCALE GENOMIC DNA]</scope>
    <source>
        <strain evidence="2">UM1</strain>
    </source>
</reference>
<organism evidence="1 2">
    <name type="scientific">Solilutibacter tolerans</name>
    <dbReference type="NCBI Taxonomy" id="1604334"/>
    <lineage>
        <taxon>Bacteria</taxon>
        <taxon>Pseudomonadati</taxon>
        <taxon>Pseudomonadota</taxon>
        <taxon>Gammaproteobacteria</taxon>
        <taxon>Lysobacterales</taxon>
        <taxon>Lysobacteraceae</taxon>
        <taxon>Solilutibacter</taxon>
    </lineage>
</organism>
<accession>A0A1N6X350</accession>
<evidence type="ECO:0000313" key="2">
    <source>
        <dbReference type="Proteomes" id="UP000241788"/>
    </source>
</evidence>
<evidence type="ECO:0000313" key="1">
    <source>
        <dbReference type="EMBL" id="SIQ96804.1"/>
    </source>
</evidence>
<dbReference type="EMBL" id="FTLW01000005">
    <property type="protein sequence ID" value="SIQ96804.1"/>
    <property type="molecule type" value="Genomic_DNA"/>
</dbReference>
<name>A0A1N6X350_9GAMM</name>
<dbReference type="STRING" id="1604334.SAMN05421546_2122"/>
<sequence length="222" mass="24863">MRQMILNKLASIAKDAFGRHAVVLPSTAETTQIAADIALNGFIIVGNGGDGCLLPAQLYERLEASPPCIPFHVIAFTDQLNDAINAPLLIRHNGITEFRPSIEAILASRHGFHIHAWTGQAIEQATDLIGPAAITPALKLQSTYFLACEAFGDAWRMRHVQQLRMPALRYEFAQRRNRSYQSHLLRARTHAQQETDRVSLALDQLVLNYDINRRNFKNSRLA</sequence>
<protein>
    <submittedName>
        <fullName evidence="1">Uncharacterized protein</fullName>
    </submittedName>
</protein>
<gene>
    <name evidence="1" type="ORF">SAMN05421546_2122</name>
</gene>
<dbReference type="RefSeq" id="WP_129582902.1">
    <property type="nucleotide sequence ID" value="NZ_FTLW01000005.1"/>
</dbReference>
<proteinExistence type="predicted"/>
<dbReference type="Proteomes" id="UP000241788">
    <property type="component" value="Unassembled WGS sequence"/>
</dbReference>
<dbReference type="AlphaFoldDB" id="A0A1N6X350"/>